<feature type="region of interest" description="Disordered" evidence="1">
    <location>
        <begin position="75"/>
        <end position="98"/>
    </location>
</feature>
<dbReference type="AlphaFoldDB" id="E1R5I6"/>
<protein>
    <submittedName>
        <fullName evidence="2">Uncharacterized protein</fullName>
    </submittedName>
</protein>
<dbReference type="EMBL" id="CP002116">
    <property type="protein sequence ID" value="ADK82314.1"/>
    <property type="molecule type" value="Genomic_DNA"/>
</dbReference>
<proteinExistence type="predicted"/>
<gene>
    <name evidence="2" type="ordered locus">Spirs_3216</name>
</gene>
<dbReference type="HOGENOM" id="CLU_138568_1_0_12"/>
<dbReference type="RefSeq" id="WP_013255773.1">
    <property type="nucleotide sequence ID" value="NC_014364.1"/>
</dbReference>
<evidence type="ECO:0000313" key="3">
    <source>
        <dbReference type="Proteomes" id="UP000002318"/>
    </source>
</evidence>
<dbReference type="KEGG" id="ssm:Spirs_3216"/>
<name>E1R5I6_SEDSS</name>
<accession>E1R5I6</accession>
<reference evidence="2 3" key="1">
    <citation type="journal article" date="2010" name="Stand. Genomic Sci.">
        <title>Complete genome sequence of Spirochaeta smaragdinae type strain (SEBR 4228).</title>
        <authorList>
            <person name="Mavromatis K."/>
            <person name="Yasawong M."/>
            <person name="Chertkov O."/>
            <person name="Lapidus A."/>
            <person name="Lucas S."/>
            <person name="Nolan M."/>
            <person name="Del Rio T.G."/>
            <person name="Tice H."/>
            <person name="Cheng J.F."/>
            <person name="Pitluck S."/>
            <person name="Liolios K."/>
            <person name="Ivanova N."/>
            <person name="Tapia R."/>
            <person name="Han C."/>
            <person name="Bruce D."/>
            <person name="Goodwin L."/>
            <person name="Pati A."/>
            <person name="Chen A."/>
            <person name="Palaniappan K."/>
            <person name="Land M."/>
            <person name="Hauser L."/>
            <person name="Chang Y.J."/>
            <person name="Jeffries C.D."/>
            <person name="Detter J.C."/>
            <person name="Rohde M."/>
            <person name="Brambilla E."/>
            <person name="Spring S."/>
            <person name="Goker M."/>
            <person name="Sikorski J."/>
            <person name="Woyke T."/>
            <person name="Bristow J."/>
            <person name="Eisen J.A."/>
            <person name="Markowitz V."/>
            <person name="Hugenholtz P."/>
            <person name="Klenk H.P."/>
            <person name="Kyrpides N.C."/>
        </authorList>
    </citation>
    <scope>NUCLEOTIDE SEQUENCE [LARGE SCALE GENOMIC DNA]</scope>
    <source>
        <strain evidence="3">DSM 11293 / JCM 15392 / SEBR 4228</strain>
    </source>
</reference>
<dbReference type="eggNOG" id="ENOG5033AW7">
    <property type="taxonomic scope" value="Bacteria"/>
</dbReference>
<dbReference type="OrthoDB" id="129664at2"/>
<dbReference type="Proteomes" id="UP000002318">
    <property type="component" value="Chromosome"/>
</dbReference>
<organism evidence="2 3">
    <name type="scientific">Sediminispirochaeta smaragdinae (strain DSM 11293 / JCM 15392 / SEBR 4228)</name>
    <name type="common">Spirochaeta smaragdinae</name>
    <dbReference type="NCBI Taxonomy" id="573413"/>
    <lineage>
        <taxon>Bacteria</taxon>
        <taxon>Pseudomonadati</taxon>
        <taxon>Spirochaetota</taxon>
        <taxon>Spirochaetia</taxon>
        <taxon>Spirochaetales</taxon>
        <taxon>Spirochaetaceae</taxon>
        <taxon>Sediminispirochaeta</taxon>
    </lineage>
</organism>
<sequence length="98" mass="11197">MARCYACGAILPEKIGRSTSCTHCGKEAKVCLNCRFYEKGLQWDCRERIDEPVREKDRANFCGFFAPEVKRTEALGKKDERGGEDAKRAFSKLFSDEH</sequence>
<evidence type="ECO:0000256" key="1">
    <source>
        <dbReference type="SAM" id="MobiDB-lite"/>
    </source>
</evidence>
<evidence type="ECO:0000313" key="2">
    <source>
        <dbReference type="EMBL" id="ADK82314.1"/>
    </source>
</evidence>
<dbReference type="STRING" id="573413.Spirs_3216"/>
<keyword evidence="3" id="KW-1185">Reference proteome</keyword>